<organism evidence="1 2">
    <name type="scientific">Rhododendron simsii</name>
    <name type="common">Sims's rhododendron</name>
    <dbReference type="NCBI Taxonomy" id="118357"/>
    <lineage>
        <taxon>Eukaryota</taxon>
        <taxon>Viridiplantae</taxon>
        <taxon>Streptophyta</taxon>
        <taxon>Embryophyta</taxon>
        <taxon>Tracheophyta</taxon>
        <taxon>Spermatophyta</taxon>
        <taxon>Magnoliopsida</taxon>
        <taxon>eudicotyledons</taxon>
        <taxon>Gunneridae</taxon>
        <taxon>Pentapetalae</taxon>
        <taxon>asterids</taxon>
        <taxon>Ericales</taxon>
        <taxon>Ericaceae</taxon>
        <taxon>Ericoideae</taxon>
        <taxon>Rhodoreae</taxon>
        <taxon>Rhododendron</taxon>
    </lineage>
</organism>
<evidence type="ECO:0000313" key="2">
    <source>
        <dbReference type="Proteomes" id="UP000626092"/>
    </source>
</evidence>
<sequence>MPSHASAPGGDLRCGAIFCGANGDDDLADVADGLDDGLASWKVTSTALMRFDSSLAMDSATRQSTSRAPPLSMVADVRLRRRGMEGVEEVAGERN</sequence>
<comment type="caution">
    <text evidence="1">The sequence shown here is derived from an EMBL/GenBank/DDBJ whole genome shotgun (WGS) entry which is preliminary data.</text>
</comment>
<name>A0A834LWF5_RHOSS</name>
<dbReference type="AlphaFoldDB" id="A0A834LWF5"/>
<dbReference type="EMBL" id="WJXA01000002">
    <property type="protein sequence ID" value="KAF7151080.1"/>
    <property type="molecule type" value="Genomic_DNA"/>
</dbReference>
<evidence type="ECO:0000313" key="1">
    <source>
        <dbReference type="EMBL" id="KAF7151080.1"/>
    </source>
</evidence>
<gene>
    <name evidence="1" type="ORF">RHSIM_Rhsim02G0047500</name>
</gene>
<proteinExistence type="predicted"/>
<keyword evidence="2" id="KW-1185">Reference proteome</keyword>
<protein>
    <submittedName>
        <fullName evidence="1">Uncharacterized protein</fullName>
    </submittedName>
</protein>
<reference evidence="1" key="1">
    <citation type="submission" date="2019-11" db="EMBL/GenBank/DDBJ databases">
        <authorList>
            <person name="Liu Y."/>
            <person name="Hou J."/>
            <person name="Li T.-Q."/>
            <person name="Guan C.-H."/>
            <person name="Wu X."/>
            <person name="Wu H.-Z."/>
            <person name="Ling F."/>
            <person name="Zhang R."/>
            <person name="Shi X.-G."/>
            <person name="Ren J.-P."/>
            <person name="Chen E.-F."/>
            <person name="Sun J.-M."/>
        </authorList>
    </citation>
    <scope>NUCLEOTIDE SEQUENCE</scope>
    <source>
        <strain evidence="1">Adult_tree_wgs_1</strain>
        <tissue evidence="1">Leaves</tissue>
    </source>
</reference>
<dbReference type="OrthoDB" id="10522670at2759"/>
<dbReference type="Proteomes" id="UP000626092">
    <property type="component" value="Unassembled WGS sequence"/>
</dbReference>
<accession>A0A834LWF5</accession>